<evidence type="ECO:0000259" key="2">
    <source>
        <dbReference type="Pfam" id="PF05678"/>
    </source>
</evidence>
<feature type="domain" description="VQ" evidence="2">
    <location>
        <begin position="75"/>
        <end position="98"/>
    </location>
</feature>
<organism evidence="3 4">
    <name type="scientific">Hibiscus sabdariffa</name>
    <name type="common">roselle</name>
    <dbReference type="NCBI Taxonomy" id="183260"/>
    <lineage>
        <taxon>Eukaryota</taxon>
        <taxon>Viridiplantae</taxon>
        <taxon>Streptophyta</taxon>
        <taxon>Embryophyta</taxon>
        <taxon>Tracheophyta</taxon>
        <taxon>Spermatophyta</taxon>
        <taxon>Magnoliopsida</taxon>
        <taxon>eudicotyledons</taxon>
        <taxon>Gunneridae</taxon>
        <taxon>Pentapetalae</taxon>
        <taxon>rosids</taxon>
        <taxon>malvids</taxon>
        <taxon>Malvales</taxon>
        <taxon>Malvaceae</taxon>
        <taxon>Malvoideae</taxon>
        <taxon>Hibiscus</taxon>
    </lineage>
</organism>
<feature type="region of interest" description="Disordered" evidence="1">
    <location>
        <begin position="95"/>
        <end position="119"/>
    </location>
</feature>
<feature type="compositionally biased region" description="Gly residues" evidence="1">
    <location>
        <begin position="45"/>
        <end position="54"/>
    </location>
</feature>
<dbReference type="PANTHER" id="PTHR33179">
    <property type="entry name" value="VQ MOTIF-CONTAINING PROTEIN"/>
    <property type="match status" value="1"/>
</dbReference>
<dbReference type="PANTHER" id="PTHR33179:SF29">
    <property type="entry name" value="OS06G0666400 PROTEIN"/>
    <property type="match status" value="1"/>
</dbReference>
<evidence type="ECO:0000313" key="4">
    <source>
        <dbReference type="Proteomes" id="UP001472677"/>
    </source>
</evidence>
<accession>A0ABR2D8M8</accession>
<name>A0ABR2D8M8_9ROSI</name>
<dbReference type="Proteomes" id="UP001472677">
    <property type="component" value="Unassembled WGS sequence"/>
</dbReference>
<evidence type="ECO:0000256" key="1">
    <source>
        <dbReference type="SAM" id="MobiDB-lite"/>
    </source>
</evidence>
<keyword evidence="4" id="KW-1185">Reference proteome</keyword>
<feature type="compositionally biased region" description="Basic residues" evidence="1">
    <location>
        <begin position="63"/>
        <end position="73"/>
    </location>
</feature>
<sequence length="226" mass="23788">MSTPTDWSHFYQQNLSNQEPVFGQQTYDATTAAANAVGSVPASSSGGGGGGGGHLSPEGRVGKPARKRSRASRRTPTTLFNTDPTNFRAMVQQFTGGPSFAQGSGSGSARPGGPGFGFSFGGRQPHLNPGSLTAPPVGFQLQYQQQQHQLMQQQNQAYMFSLDSNDNNLRAGAGAGDHLFQSLGGNPRPNMEAGSEGFVEEGVSSQVPSSRTSSSSKNRTHTPFMF</sequence>
<dbReference type="EMBL" id="JBBPBM010000034">
    <property type="protein sequence ID" value="KAK8532355.1"/>
    <property type="molecule type" value="Genomic_DNA"/>
</dbReference>
<evidence type="ECO:0000313" key="3">
    <source>
        <dbReference type="EMBL" id="KAK8532355.1"/>
    </source>
</evidence>
<gene>
    <name evidence="3" type="ORF">V6N12_053798</name>
</gene>
<reference evidence="3 4" key="1">
    <citation type="journal article" date="2024" name="G3 (Bethesda)">
        <title>Genome assembly of Hibiscus sabdariffa L. provides insights into metabolisms of medicinal natural products.</title>
        <authorList>
            <person name="Kim T."/>
        </authorList>
    </citation>
    <scope>NUCLEOTIDE SEQUENCE [LARGE SCALE GENOMIC DNA]</scope>
    <source>
        <strain evidence="3">TK-2024</strain>
        <tissue evidence="3">Old leaves</tissue>
    </source>
</reference>
<dbReference type="InterPro" id="IPR008889">
    <property type="entry name" value="VQ"/>
</dbReference>
<feature type="region of interest" description="Disordered" evidence="1">
    <location>
        <begin position="38"/>
        <end position="83"/>
    </location>
</feature>
<feature type="compositionally biased region" description="Low complexity" evidence="1">
    <location>
        <begin position="204"/>
        <end position="216"/>
    </location>
</feature>
<protein>
    <recommendedName>
        <fullName evidence="2">VQ domain-containing protein</fullName>
    </recommendedName>
</protein>
<dbReference type="InterPro" id="IPR039609">
    <property type="entry name" value="VQ_15/22"/>
</dbReference>
<feature type="compositionally biased region" description="Gly residues" evidence="1">
    <location>
        <begin position="104"/>
        <end position="119"/>
    </location>
</feature>
<dbReference type="Pfam" id="PF05678">
    <property type="entry name" value="VQ"/>
    <property type="match status" value="1"/>
</dbReference>
<feature type="region of interest" description="Disordered" evidence="1">
    <location>
        <begin position="169"/>
        <end position="226"/>
    </location>
</feature>
<comment type="caution">
    <text evidence="3">The sequence shown here is derived from an EMBL/GenBank/DDBJ whole genome shotgun (WGS) entry which is preliminary data.</text>
</comment>
<proteinExistence type="predicted"/>